<dbReference type="Proteomes" id="UP000652176">
    <property type="component" value="Unassembled WGS sequence"/>
</dbReference>
<reference evidence="4 5" key="1">
    <citation type="submission" date="2020-09" db="EMBL/GenBank/DDBJ databases">
        <title>Methylomonas albis sp. nov. and Methylomonas fluvii sp. nov.: Two cold-adapted methanotrophs from the River Elbe and an amended description of Methylovulum psychrotolerans strain Eb1.</title>
        <authorList>
            <person name="Bussmann I.K."/>
            <person name="Klings K.-W."/>
            <person name="Warnstedt J."/>
            <person name="Hoppert M."/>
            <person name="Saborowski A."/>
            <person name="Horn F."/>
            <person name="Liebner S."/>
        </authorList>
    </citation>
    <scope>NUCLEOTIDE SEQUENCE [LARGE SCALE GENOMIC DNA]</scope>
    <source>
        <strain evidence="4 5">EbA</strain>
    </source>
</reference>
<dbReference type="GO" id="GO:0003677">
    <property type="term" value="F:DNA binding"/>
    <property type="evidence" value="ECO:0007669"/>
    <property type="project" value="UniProtKB-KW"/>
</dbReference>
<sequence>MTYARIFQSGNSQAVRLPKEFRFNTDRVEIFRRGDEIVLRETPANAAAIFDALAALPDDFMSDGREDTLPQDREAL</sequence>
<protein>
    <submittedName>
        <fullName evidence="4">AbrB/MazE/SpoVT family DNA-binding domain-containing protein</fullName>
    </submittedName>
</protein>
<evidence type="ECO:0000313" key="5">
    <source>
        <dbReference type="Proteomes" id="UP000652176"/>
    </source>
</evidence>
<evidence type="ECO:0000256" key="1">
    <source>
        <dbReference type="ARBA" id="ARBA00007924"/>
    </source>
</evidence>
<keyword evidence="2 4" id="KW-0238">DNA-binding</keyword>
<dbReference type="PROSITE" id="PS51740">
    <property type="entry name" value="SPOVT_ABRB"/>
    <property type="match status" value="1"/>
</dbReference>
<evidence type="ECO:0000256" key="2">
    <source>
        <dbReference type="PROSITE-ProRule" id="PRU01076"/>
    </source>
</evidence>
<dbReference type="PANTHER" id="PTHR37550:SF3">
    <property type="entry name" value="ANTITOXIN VAPB1"/>
    <property type="match status" value="1"/>
</dbReference>
<comment type="similarity">
    <text evidence="1">Belongs to the VapB family.</text>
</comment>
<dbReference type="NCBIfam" id="NF040493">
    <property type="entry name" value="TA_anti_VapB"/>
    <property type="match status" value="1"/>
</dbReference>
<organism evidence="4 5">
    <name type="scientific">Methylomonas albis</name>
    <dbReference type="NCBI Taxonomy" id="1854563"/>
    <lineage>
        <taxon>Bacteria</taxon>
        <taxon>Pseudomonadati</taxon>
        <taxon>Pseudomonadota</taxon>
        <taxon>Gammaproteobacteria</taxon>
        <taxon>Methylococcales</taxon>
        <taxon>Methylococcaceae</taxon>
        <taxon>Methylomonas</taxon>
    </lineage>
</organism>
<dbReference type="InterPro" id="IPR047976">
    <property type="entry name" value="Anti_VapB2-like"/>
</dbReference>
<dbReference type="InterPro" id="IPR037914">
    <property type="entry name" value="SpoVT-AbrB_sf"/>
</dbReference>
<keyword evidence="5" id="KW-1185">Reference proteome</keyword>
<dbReference type="RefSeq" id="WP_192373335.1">
    <property type="nucleotide sequence ID" value="NZ_CAJHIV010000001.1"/>
</dbReference>
<dbReference type="PANTHER" id="PTHR37550">
    <property type="entry name" value="ANTITOXIN VAPB1"/>
    <property type="match status" value="1"/>
</dbReference>
<dbReference type="Gene3D" id="2.10.260.10">
    <property type="match status" value="1"/>
</dbReference>
<proteinExistence type="inferred from homology"/>
<dbReference type="EMBL" id="JACXSS010000001">
    <property type="protein sequence ID" value="MBD9354969.1"/>
    <property type="molecule type" value="Genomic_DNA"/>
</dbReference>
<feature type="domain" description="SpoVT-AbrB" evidence="3">
    <location>
        <begin position="4"/>
        <end position="44"/>
    </location>
</feature>
<dbReference type="SUPFAM" id="SSF89447">
    <property type="entry name" value="AbrB/MazE/MraZ-like"/>
    <property type="match status" value="1"/>
</dbReference>
<name>A0ABR9CYB7_9GAMM</name>
<dbReference type="InterPro" id="IPR007159">
    <property type="entry name" value="SpoVT-AbrB_dom"/>
</dbReference>
<dbReference type="SMART" id="SM00966">
    <property type="entry name" value="SpoVT_AbrB"/>
    <property type="match status" value="1"/>
</dbReference>
<evidence type="ECO:0000259" key="3">
    <source>
        <dbReference type="PROSITE" id="PS51740"/>
    </source>
</evidence>
<comment type="caution">
    <text evidence="4">The sequence shown here is derived from an EMBL/GenBank/DDBJ whole genome shotgun (WGS) entry which is preliminary data.</text>
</comment>
<evidence type="ECO:0000313" key="4">
    <source>
        <dbReference type="EMBL" id="MBD9354969.1"/>
    </source>
</evidence>
<dbReference type="Pfam" id="PF04014">
    <property type="entry name" value="MazE_antitoxin"/>
    <property type="match status" value="1"/>
</dbReference>
<accession>A0ABR9CYB7</accession>
<gene>
    <name evidence="4" type="ORF">IE877_03570</name>
</gene>
<dbReference type="InterPro" id="IPR051734">
    <property type="entry name" value="VapB_TA_antitoxins"/>
</dbReference>